<dbReference type="STRING" id="1122195.SAMN02745164_00340"/>
<feature type="transmembrane region" description="Helical" evidence="1">
    <location>
        <begin position="6"/>
        <end position="29"/>
    </location>
</feature>
<evidence type="ECO:0000313" key="2">
    <source>
        <dbReference type="EMBL" id="SHE38428.1"/>
    </source>
</evidence>
<dbReference type="RefSeq" id="WP_072862784.1">
    <property type="nucleotide sequence ID" value="NZ_FQUI01000003.1"/>
</dbReference>
<name>A0A1M4T1X2_MARH1</name>
<evidence type="ECO:0008006" key="4">
    <source>
        <dbReference type="Google" id="ProtNLM"/>
    </source>
</evidence>
<gene>
    <name evidence="2" type="ORF">SAMN02745164_00340</name>
</gene>
<accession>A0A1M4T1X2</accession>
<keyword evidence="1" id="KW-1133">Transmembrane helix</keyword>
<reference evidence="2" key="1">
    <citation type="submission" date="2016-11" db="EMBL/GenBank/DDBJ databases">
        <authorList>
            <person name="Varghese N."/>
            <person name="Submissions S."/>
        </authorList>
    </citation>
    <scope>NUCLEOTIDE SEQUENCE [LARGE SCALE GENOMIC DNA]</scope>
    <source>
        <strain evidence="2">DSM 16785</strain>
    </source>
</reference>
<comment type="caution">
    <text evidence="2">The sequence shown here is derived from an EMBL/GenBank/DDBJ whole genome shotgun (WGS) entry which is preliminary data.</text>
</comment>
<sequence>MKKGFLMLEISLSLIIMSIISIIVLAIFARTIIMFKEIIEIDFNRINVENSILNLFRFFRDDIKVNTVKFVDTKYKKYFEFERVNNEKIQIEKSSNYLKLIFINSYNERVYEYLYSGKMIDINKRDNILEFQLENYVLNIYSGEW</sequence>
<dbReference type="OrthoDB" id="47033at2"/>
<dbReference type="Proteomes" id="UP000184334">
    <property type="component" value="Unassembled WGS sequence"/>
</dbReference>
<protein>
    <recommendedName>
        <fullName evidence="4">Prepilin-type N-terminal cleavage/methylation domain-containing protein</fullName>
    </recommendedName>
</protein>
<keyword evidence="1" id="KW-0812">Transmembrane</keyword>
<organism evidence="2 3">
    <name type="scientific">Marinitoga hydrogenitolerans (strain DSM 16785 / JCM 12826 / AT1271)</name>
    <dbReference type="NCBI Taxonomy" id="1122195"/>
    <lineage>
        <taxon>Bacteria</taxon>
        <taxon>Thermotogati</taxon>
        <taxon>Thermotogota</taxon>
        <taxon>Thermotogae</taxon>
        <taxon>Petrotogales</taxon>
        <taxon>Petrotogaceae</taxon>
        <taxon>Marinitoga</taxon>
    </lineage>
</organism>
<keyword evidence="3" id="KW-1185">Reference proteome</keyword>
<evidence type="ECO:0000256" key="1">
    <source>
        <dbReference type="SAM" id="Phobius"/>
    </source>
</evidence>
<keyword evidence="1" id="KW-0472">Membrane</keyword>
<evidence type="ECO:0000313" key="3">
    <source>
        <dbReference type="Proteomes" id="UP000184334"/>
    </source>
</evidence>
<dbReference type="AlphaFoldDB" id="A0A1M4T1X2"/>
<proteinExistence type="predicted"/>
<dbReference type="EMBL" id="FQUI01000003">
    <property type="protein sequence ID" value="SHE38428.1"/>
    <property type="molecule type" value="Genomic_DNA"/>
</dbReference>